<name>A0AAE3IDE2_9EURY</name>
<proteinExistence type="predicted"/>
<evidence type="ECO:0000313" key="4">
    <source>
        <dbReference type="Proteomes" id="UP001208186"/>
    </source>
</evidence>
<evidence type="ECO:0000313" key="2">
    <source>
        <dbReference type="EMBL" id="MCU4719641.1"/>
    </source>
</evidence>
<keyword evidence="4" id="KW-1185">Reference proteome</keyword>
<evidence type="ECO:0000256" key="1">
    <source>
        <dbReference type="SAM" id="Phobius"/>
    </source>
</evidence>
<dbReference type="RefSeq" id="WP_315910387.1">
    <property type="nucleotide sequence ID" value="NZ_JAOPKC010000036.1"/>
</dbReference>
<dbReference type="EMBL" id="JAOPKD010000032">
    <property type="protein sequence ID" value="MCU4728563.1"/>
    <property type="molecule type" value="Genomic_DNA"/>
</dbReference>
<evidence type="ECO:0000313" key="3">
    <source>
        <dbReference type="EMBL" id="MCU4728563.1"/>
    </source>
</evidence>
<keyword evidence="1" id="KW-1133">Transmembrane helix</keyword>
<sequence length="180" mass="18923">MNISIETGALFALASEPASMSEIAGWRWTVVVFGPVALLFGVVGLAYAGLFVVPSAPCGGAETVEPPTAEFAISTNGSTVTATYVGNETVGGPTTDRVVVSVRNAASPDTASREWIDGDDTISRGDSIAIPPGEIEFQLSARDRVTVQWYGSSPDQPDFCPSDNRYAELTAVRLENASTF</sequence>
<keyword evidence="1" id="KW-0472">Membrane</keyword>
<feature type="transmembrane region" description="Helical" evidence="1">
    <location>
        <begin position="30"/>
        <end position="53"/>
    </location>
</feature>
<dbReference type="AlphaFoldDB" id="A0AAE3IDE2"/>
<protein>
    <submittedName>
        <fullName evidence="3">Uncharacterized protein</fullName>
    </submittedName>
</protein>
<keyword evidence="1" id="KW-0812">Transmembrane</keyword>
<gene>
    <name evidence="3" type="ORF">OB914_16560</name>
    <name evidence="2" type="ORF">OB916_16480</name>
</gene>
<evidence type="ECO:0000313" key="5">
    <source>
        <dbReference type="Proteomes" id="UP001209746"/>
    </source>
</evidence>
<dbReference type="Proteomes" id="UP001209746">
    <property type="component" value="Unassembled WGS sequence"/>
</dbReference>
<comment type="caution">
    <text evidence="3">The sequence shown here is derived from an EMBL/GenBank/DDBJ whole genome shotgun (WGS) entry which is preliminary data.</text>
</comment>
<organism evidence="3 5">
    <name type="scientific">Halapricum hydrolyticum</name>
    <dbReference type="NCBI Taxonomy" id="2979991"/>
    <lineage>
        <taxon>Archaea</taxon>
        <taxon>Methanobacteriati</taxon>
        <taxon>Methanobacteriota</taxon>
        <taxon>Stenosarchaea group</taxon>
        <taxon>Halobacteria</taxon>
        <taxon>Halobacteriales</taxon>
        <taxon>Haloarculaceae</taxon>
        <taxon>Halapricum</taxon>
    </lineage>
</organism>
<dbReference type="Proteomes" id="UP001208186">
    <property type="component" value="Unassembled WGS sequence"/>
</dbReference>
<accession>A0AAE3IDE2</accession>
<dbReference type="EMBL" id="JAOPKC010000036">
    <property type="protein sequence ID" value="MCU4719641.1"/>
    <property type="molecule type" value="Genomic_DNA"/>
</dbReference>
<reference evidence="3" key="1">
    <citation type="submission" date="2023-02" db="EMBL/GenBank/DDBJ databases">
        <title>Enrichment on poylsaccharides allowed isolation of novel metabolic and taxonomic groups of Haloarchaea.</title>
        <authorList>
            <person name="Sorokin D.Y."/>
            <person name="Elcheninov A.G."/>
            <person name="Khizhniak T.V."/>
            <person name="Kolganova T.V."/>
            <person name="Kublanov I.V."/>
        </authorList>
    </citation>
    <scope>NUCLEOTIDE SEQUENCE</scope>
    <source>
        <strain evidence="2 4">HArc-curdl5-1</strain>
        <strain evidence="3">HArc-curdl7</strain>
    </source>
</reference>